<reference evidence="2 3" key="1">
    <citation type="submission" date="2017-02" db="EMBL/GenBank/DDBJ databases">
        <authorList>
            <person name="Peterson S.W."/>
        </authorList>
    </citation>
    <scope>NUCLEOTIDE SEQUENCE [LARGE SCALE GENOMIC DNA]</scope>
    <source>
        <strain evidence="2 3">ATCC 51222</strain>
    </source>
</reference>
<evidence type="ECO:0000313" key="3">
    <source>
        <dbReference type="Proteomes" id="UP000190657"/>
    </source>
</evidence>
<name>A0A1T4KTK9_9FIRM</name>
<dbReference type="OrthoDB" id="9794725at2"/>
<dbReference type="RefSeq" id="WP_078768096.1">
    <property type="nucleotide sequence ID" value="NZ_FUWW01000005.1"/>
</dbReference>
<gene>
    <name evidence="2" type="ORF">SAMN02745114_00598</name>
</gene>
<dbReference type="SUPFAM" id="SSF52266">
    <property type="entry name" value="SGNH hydrolase"/>
    <property type="match status" value="1"/>
</dbReference>
<dbReference type="InterPro" id="IPR013830">
    <property type="entry name" value="SGNH_hydro"/>
</dbReference>
<dbReference type="InterPro" id="IPR051532">
    <property type="entry name" value="Ester_Hydrolysis_Enzymes"/>
</dbReference>
<protein>
    <submittedName>
        <fullName evidence="2">Lysophospholipase L1</fullName>
    </submittedName>
</protein>
<organism evidence="2 3">
    <name type="scientific">Eubacterium coprostanoligenes</name>
    <dbReference type="NCBI Taxonomy" id="290054"/>
    <lineage>
        <taxon>Bacteria</taxon>
        <taxon>Bacillati</taxon>
        <taxon>Bacillota</taxon>
        <taxon>Clostridia</taxon>
        <taxon>Eubacteriales</taxon>
        <taxon>Eubacteriaceae</taxon>
        <taxon>Eubacterium</taxon>
    </lineage>
</organism>
<dbReference type="Pfam" id="PF13472">
    <property type="entry name" value="Lipase_GDSL_2"/>
    <property type="match status" value="1"/>
</dbReference>
<dbReference type="Proteomes" id="UP000190657">
    <property type="component" value="Unassembled WGS sequence"/>
</dbReference>
<evidence type="ECO:0000259" key="1">
    <source>
        <dbReference type="Pfam" id="PF13472"/>
    </source>
</evidence>
<dbReference type="STRING" id="290054.SAMN02745114_00598"/>
<dbReference type="EMBL" id="FUWW01000005">
    <property type="protein sequence ID" value="SJZ45751.1"/>
    <property type="molecule type" value="Genomic_DNA"/>
</dbReference>
<dbReference type="InterPro" id="IPR036514">
    <property type="entry name" value="SGNH_hydro_sf"/>
</dbReference>
<evidence type="ECO:0000313" key="2">
    <source>
        <dbReference type="EMBL" id="SJZ45751.1"/>
    </source>
</evidence>
<dbReference type="PANTHER" id="PTHR30383:SF5">
    <property type="entry name" value="SGNH HYDROLASE-TYPE ESTERASE DOMAIN-CONTAINING PROTEIN"/>
    <property type="match status" value="1"/>
</dbReference>
<keyword evidence="3" id="KW-1185">Reference proteome</keyword>
<feature type="domain" description="SGNH hydrolase-type esterase" evidence="1">
    <location>
        <begin position="12"/>
        <end position="198"/>
    </location>
</feature>
<sequence>MIKIDDNSRILFFGDSVTDIDFNRQYDHLLHGKQVYAINIGEKIKKKFPNAEVFYKGIVDDRTYNLCNRMDDDCIALKPNVVIMLVGGNDAWEEYSPELCPPPNQTLESNMDELFGRMKNELDDAQILYVLPFLVDTLEEFHPFIKTLNRFRERLKLSAQANGIEVLDLQPLLDEAQKTFSPQELSADSFHPTDLCHKIISDEILKQLSLDTE</sequence>
<dbReference type="GO" id="GO:0004622">
    <property type="term" value="F:phosphatidylcholine lysophospholipase activity"/>
    <property type="evidence" value="ECO:0007669"/>
    <property type="project" value="TreeGrafter"/>
</dbReference>
<dbReference type="AlphaFoldDB" id="A0A1T4KTK9"/>
<dbReference type="PANTHER" id="PTHR30383">
    <property type="entry name" value="THIOESTERASE 1/PROTEASE 1/LYSOPHOSPHOLIPASE L1"/>
    <property type="match status" value="1"/>
</dbReference>
<dbReference type="Gene3D" id="3.40.50.1110">
    <property type="entry name" value="SGNH hydrolase"/>
    <property type="match status" value="1"/>
</dbReference>
<proteinExistence type="predicted"/>
<accession>A0A1T4KTK9</accession>